<dbReference type="NCBIfam" id="TIGR04183">
    <property type="entry name" value="Por_Secre_tail"/>
    <property type="match status" value="1"/>
</dbReference>
<dbReference type="AlphaFoldDB" id="A0A523UQE8"/>
<gene>
    <name evidence="3" type="ORF">E3J62_09700</name>
</gene>
<organism evidence="3 4">
    <name type="scientific">candidate division TA06 bacterium</name>
    <dbReference type="NCBI Taxonomy" id="2250710"/>
    <lineage>
        <taxon>Bacteria</taxon>
        <taxon>Bacteria division TA06</taxon>
    </lineage>
</organism>
<keyword evidence="1" id="KW-0732">Signal</keyword>
<comment type="caution">
    <text evidence="3">The sequence shown here is derived from an EMBL/GenBank/DDBJ whole genome shotgun (WGS) entry which is preliminary data.</text>
</comment>
<dbReference type="Gene3D" id="2.60.40.4070">
    <property type="match status" value="1"/>
</dbReference>
<dbReference type="InterPro" id="IPR026444">
    <property type="entry name" value="Secre_tail"/>
</dbReference>
<evidence type="ECO:0000256" key="1">
    <source>
        <dbReference type="SAM" id="SignalP"/>
    </source>
</evidence>
<evidence type="ECO:0000313" key="4">
    <source>
        <dbReference type="Proteomes" id="UP000315525"/>
    </source>
</evidence>
<feature type="chain" id="PRO_5021760103" evidence="1">
    <location>
        <begin position="21"/>
        <end position="599"/>
    </location>
</feature>
<evidence type="ECO:0000313" key="3">
    <source>
        <dbReference type="EMBL" id="TET44639.1"/>
    </source>
</evidence>
<name>A0A523UQE8_UNCT6</name>
<accession>A0A523UQE8</accession>
<feature type="domain" description="Secretion system C-terminal sorting" evidence="2">
    <location>
        <begin position="522"/>
        <end position="596"/>
    </location>
</feature>
<evidence type="ECO:0000259" key="2">
    <source>
        <dbReference type="Pfam" id="PF18962"/>
    </source>
</evidence>
<dbReference type="SUPFAM" id="SSF50939">
    <property type="entry name" value="Sialidases"/>
    <property type="match status" value="1"/>
</dbReference>
<dbReference type="Proteomes" id="UP000315525">
    <property type="component" value="Unassembled WGS sequence"/>
</dbReference>
<sequence length="599" mass="65802">MLKKCVLFLVVVGLAACVFASGKMTVTMDRKVFARLRGDEPIRAPVYAGGITLVSPGQRIGDTYYDAQHNSSLNRMIQLDVDQAAQAVWTKAWDSGHVIRHVQYNNSDWWPSAGSDTSGIQIDPGQSIRSGYITFDVLSDGRGVAFYHVRMPPGAPSMYFVAACAVDIIPRLGSFQQVLIDTITMPPLEATTVIWPHGAVDAQDNIHVVSSQIAPNPGDSHIVYYSRSTDDGTNWDSWTSFDTLYDLSYDVTTSWQSGKVCIAYTYNVGWATGQINNDVYYVESTDYGATWDWTAKNNITNFIPADTTRAYCDVNGVYDNDDSLHLVYPLRYVVGDTSFYYASYIEHWSKATGRTVVCFDTLIGWHSTYTAGAWRMHSDHASIGIDTTTGYLYCIFAGNPWGDTSAMGYPNYDIFGSYSTDGGATWSKAVNMSNTSSKDCSAGNCDSEDYATLAEMVNDTLHICFVEDKDAGGAVGTAPEGSVTLNPIRYWAAPAEMLLVGVEEDGPKSVRPDRFSLAQNVPNPFAKRTVIRYELSGAAHVRVLVYDATGRLVEVLVDGNKNAGVHEAAWDAGRLSSGIYFYKIVTPGYTSTKKMVLLR</sequence>
<dbReference type="InterPro" id="IPR036278">
    <property type="entry name" value="Sialidase_sf"/>
</dbReference>
<feature type="signal peptide" evidence="1">
    <location>
        <begin position="1"/>
        <end position="20"/>
    </location>
</feature>
<protein>
    <submittedName>
        <fullName evidence="3">T9SS type A sorting domain-containing protein</fullName>
    </submittedName>
</protein>
<proteinExistence type="predicted"/>
<dbReference type="CDD" id="cd15482">
    <property type="entry name" value="Sialidase_non-viral"/>
    <property type="match status" value="1"/>
</dbReference>
<dbReference type="Pfam" id="PF18962">
    <property type="entry name" value="Por_Secre_tail"/>
    <property type="match status" value="1"/>
</dbReference>
<reference evidence="3 4" key="1">
    <citation type="submission" date="2019-03" db="EMBL/GenBank/DDBJ databases">
        <title>Metabolic potential of uncultured bacteria and archaea associated with petroleum seepage in deep-sea sediments.</title>
        <authorList>
            <person name="Dong X."/>
            <person name="Hubert C."/>
        </authorList>
    </citation>
    <scope>NUCLEOTIDE SEQUENCE [LARGE SCALE GENOMIC DNA]</scope>
    <source>
        <strain evidence="3">E44_bin18</strain>
    </source>
</reference>
<dbReference type="EMBL" id="SOJN01000116">
    <property type="protein sequence ID" value="TET44639.1"/>
    <property type="molecule type" value="Genomic_DNA"/>
</dbReference>
<dbReference type="PROSITE" id="PS51257">
    <property type="entry name" value="PROKAR_LIPOPROTEIN"/>
    <property type="match status" value="1"/>
</dbReference>